<gene>
    <name evidence="1" type="ORF">Vadar_011980</name>
</gene>
<sequence length="632" mass="71779">MWRLKVAKGGGPYEPYLYSTNNFVGRQIWEFDPNYGTPEEHAQVEAARQLFTLNRARVKPSADLLLQFQLLKENNFQQTIPAVKIGEDEDVTYEAVNTTVKRALRFLSAMQAKDGHWPAENAGPLFFLPPLVMCLYITGHLNEMFSPEHKKEILRYIYNHQNEDGGWGFHIEGHSIMFCTVLSYICVRILGEGPFGGRNNAVERGRKWIHDHGGVVAIPSWGKTWLSIFGLFDWSGCNPMPPEFWILPSYLPMHPEDRHGDYFKKHLARIPDYMWIAEDGMKMQSFGSQQWDTGFAIQALLACNLLEETRETLRKGHDFIKNSQVKDNPSGDFQKMFRHISKGAWTFSDQDHGWQVSDCTAEGLKCCLMLSQLPPEIVGSKHEPKRLYDAVNVILSLQSTNGGLPAWEPAKGGAWLEFLNPTEFFEDIVVEHEFVECTGTAIQAFVIFMKLYPGHRNKEIQAFIEAAVHFLEDIQMPDGSWYGNWGVCFIYGTWFALGGLAAAGKNYSNCAAVRNGVQFLLSSQRQNGGWGESYLSCPLKKYVALEDNRSNLVQTSWAMMGLIHSGQAERDPTPLHCAAKLLINSQMETGEFPQQEITGTFQKNCMLHYAAYRNIFPLWALAEYQKNVKLLA</sequence>
<comment type="caution">
    <text evidence="1">The sequence shown here is derived from an EMBL/GenBank/DDBJ whole genome shotgun (WGS) entry which is preliminary data.</text>
</comment>
<evidence type="ECO:0000313" key="2">
    <source>
        <dbReference type="Proteomes" id="UP000828048"/>
    </source>
</evidence>
<reference evidence="1 2" key="1">
    <citation type="journal article" date="2021" name="Hortic Res">
        <title>High-quality reference genome and annotation aids understanding of berry development for evergreen blueberry (Vaccinium darrowii).</title>
        <authorList>
            <person name="Yu J."/>
            <person name="Hulse-Kemp A.M."/>
            <person name="Babiker E."/>
            <person name="Staton M."/>
        </authorList>
    </citation>
    <scope>NUCLEOTIDE SEQUENCE [LARGE SCALE GENOMIC DNA]</scope>
    <source>
        <strain evidence="2">cv. NJ 8807/NJ 8810</strain>
        <tissue evidence="1">Young leaf</tissue>
    </source>
</reference>
<dbReference type="Proteomes" id="UP000828048">
    <property type="component" value="Chromosome 7"/>
</dbReference>
<proteinExistence type="predicted"/>
<evidence type="ECO:0000313" key="1">
    <source>
        <dbReference type="EMBL" id="KAH7849032.1"/>
    </source>
</evidence>
<accession>A0ACB7Y659</accession>
<protein>
    <submittedName>
        <fullName evidence="1">Uncharacterized protein</fullName>
    </submittedName>
</protein>
<keyword evidence="2" id="KW-1185">Reference proteome</keyword>
<dbReference type="EMBL" id="CM037157">
    <property type="protein sequence ID" value="KAH7849032.1"/>
    <property type="molecule type" value="Genomic_DNA"/>
</dbReference>
<name>A0ACB7Y659_9ERIC</name>
<organism evidence="1 2">
    <name type="scientific">Vaccinium darrowii</name>
    <dbReference type="NCBI Taxonomy" id="229202"/>
    <lineage>
        <taxon>Eukaryota</taxon>
        <taxon>Viridiplantae</taxon>
        <taxon>Streptophyta</taxon>
        <taxon>Embryophyta</taxon>
        <taxon>Tracheophyta</taxon>
        <taxon>Spermatophyta</taxon>
        <taxon>Magnoliopsida</taxon>
        <taxon>eudicotyledons</taxon>
        <taxon>Gunneridae</taxon>
        <taxon>Pentapetalae</taxon>
        <taxon>asterids</taxon>
        <taxon>Ericales</taxon>
        <taxon>Ericaceae</taxon>
        <taxon>Vaccinioideae</taxon>
        <taxon>Vaccinieae</taxon>
        <taxon>Vaccinium</taxon>
    </lineage>
</organism>